<dbReference type="SUPFAM" id="SSF50447">
    <property type="entry name" value="Translation proteins"/>
    <property type="match status" value="1"/>
</dbReference>
<accession>A0A212J5H0</accession>
<evidence type="ECO:0000259" key="6">
    <source>
        <dbReference type="Pfam" id="PF01782"/>
    </source>
</evidence>
<reference evidence="7" key="1">
    <citation type="submission" date="2016-04" db="EMBL/GenBank/DDBJ databases">
        <authorList>
            <person name="Evans L.H."/>
            <person name="Alamgir A."/>
            <person name="Owens N."/>
            <person name="Weber N.D."/>
            <person name="Virtaneva K."/>
            <person name="Barbian K."/>
            <person name="Babar A."/>
            <person name="Rosenke K."/>
        </authorList>
    </citation>
    <scope>NUCLEOTIDE SEQUENCE</scope>
    <source>
        <strain evidence="7">86</strain>
    </source>
</reference>
<dbReference type="PANTHER" id="PTHR33692:SF1">
    <property type="entry name" value="RIBOSOME MATURATION FACTOR RIMM"/>
    <property type="match status" value="1"/>
</dbReference>
<evidence type="ECO:0000256" key="3">
    <source>
        <dbReference type="ARBA" id="ARBA00022552"/>
    </source>
</evidence>
<dbReference type="GO" id="GO:0005840">
    <property type="term" value="C:ribosome"/>
    <property type="evidence" value="ECO:0007669"/>
    <property type="project" value="InterPro"/>
</dbReference>
<dbReference type="InterPro" id="IPR036976">
    <property type="entry name" value="RimM_N_sf"/>
</dbReference>
<evidence type="ECO:0000256" key="5">
    <source>
        <dbReference type="HAMAP-Rule" id="MF_00014"/>
    </source>
</evidence>
<comment type="domain">
    <text evidence="5">The PRC barrel domain binds ribosomal protein uS19.</text>
</comment>
<comment type="subcellular location">
    <subcellularLocation>
        <location evidence="5">Cytoplasm</location>
    </subcellularLocation>
</comment>
<protein>
    <recommendedName>
        <fullName evidence="5">Ribosome maturation factor RimM</fullName>
    </recommendedName>
</protein>
<keyword evidence="3 5" id="KW-0698">rRNA processing</keyword>
<gene>
    <name evidence="5 7" type="primary">rimM</name>
    <name evidence="7" type="ORF">KL86DPRO_10745</name>
</gene>
<dbReference type="AlphaFoldDB" id="A0A212J5H0"/>
<dbReference type="EMBL" id="FLUQ01000001">
    <property type="protein sequence ID" value="SBV94712.1"/>
    <property type="molecule type" value="Genomic_DNA"/>
</dbReference>
<dbReference type="InterPro" id="IPR011033">
    <property type="entry name" value="PRC_barrel-like_sf"/>
</dbReference>
<dbReference type="GO" id="GO:0005737">
    <property type="term" value="C:cytoplasm"/>
    <property type="evidence" value="ECO:0007669"/>
    <property type="project" value="UniProtKB-SubCell"/>
</dbReference>
<keyword evidence="2 5" id="KW-0690">Ribosome biogenesis</keyword>
<dbReference type="PANTHER" id="PTHR33692">
    <property type="entry name" value="RIBOSOME MATURATION FACTOR RIMM"/>
    <property type="match status" value="1"/>
</dbReference>
<dbReference type="Gene3D" id="2.30.30.240">
    <property type="entry name" value="PRC-barrel domain"/>
    <property type="match status" value="1"/>
</dbReference>
<dbReference type="GO" id="GO:0043022">
    <property type="term" value="F:ribosome binding"/>
    <property type="evidence" value="ECO:0007669"/>
    <property type="project" value="InterPro"/>
</dbReference>
<keyword evidence="4 5" id="KW-0143">Chaperone</keyword>
<comment type="function">
    <text evidence="5">An accessory protein needed during the final step in the assembly of 30S ribosomal subunit, possibly for assembly of the head region. Essential for efficient processing of 16S rRNA. May be needed both before and after RbfA during the maturation of 16S rRNA. It has affinity for free ribosomal 30S subunits but not for 70S ribosomes.</text>
</comment>
<dbReference type="InterPro" id="IPR002676">
    <property type="entry name" value="RimM_N"/>
</dbReference>
<dbReference type="InterPro" id="IPR011961">
    <property type="entry name" value="RimM"/>
</dbReference>
<evidence type="ECO:0000256" key="2">
    <source>
        <dbReference type="ARBA" id="ARBA00022517"/>
    </source>
</evidence>
<organism evidence="7">
    <name type="scientific">uncultured delta proteobacterium</name>
    <dbReference type="NCBI Taxonomy" id="34034"/>
    <lineage>
        <taxon>Bacteria</taxon>
        <taxon>Deltaproteobacteria</taxon>
        <taxon>environmental samples</taxon>
    </lineage>
</organism>
<evidence type="ECO:0000313" key="7">
    <source>
        <dbReference type="EMBL" id="SBV94712.1"/>
    </source>
</evidence>
<proteinExistence type="inferred from homology"/>
<dbReference type="SUPFAM" id="SSF50346">
    <property type="entry name" value="PRC-barrel domain"/>
    <property type="match status" value="1"/>
</dbReference>
<dbReference type="Gene3D" id="2.40.30.60">
    <property type="entry name" value="RimM"/>
    <property type="match status" value="1"/>
</dbReference>
<dbReference type="GO" id="GO:0006364">
    <property type="term" value="P:rRNA processing"/>
    <property type="evidence" value="ECO:0007669"/>
    <property type="project" value="UniProtKB-UniRule"/>
</dbReference>
<dbReference type="NCBIfam" id="TIGR02273">
    <property type="entry name" value="16S_RimM"/>
    <property type="match status" value="1"/>
</dbReference>
<keyword evidence="1 5" id="KW-0963">Cytoplasm</keyword>
<comment type="similarity">
    <text evidence="5">Belongs to the RimM family.</text>
</comment>
<dbReference type="GO" id="GO:0042274">
    <property type="term" value="P:ribosomal small subunit biogenesis"/>
    <property type="evidence" value="ECO:0007669"/>
    <property type="project" value="UniProtKB-UniRule"/>
</dbReference>
<name>A0A212J5H0_9DELT</name>
<dbReference type="Pfam" id="PF01782">
    <property type="entry name" value="RimM"/>
    <property type="match status" value="1"/>
</dbReference>
<sequence length="178" mass="19370">MPEESLLPIGRVRKAHGIKGEVSVDYYADSPDLLRGGVYLRQPGQGAVLYPITSFRAHHGSLLVLFKGITDRNAAESLRNLDLLIPEDRLPEPDDGAIYLHEIMGLRVIAVDEQGSESDWGTIADVADNAGQEMWTISLPGAADVLFPASPELVLGFDLDARVVRIAPPLGLLDLYRS</sequence>
<dbReference type="InterPro" id="IPR009000">
    <property type="entry name" value="Transl_B-barrel_sf"/>
</dbReference>
<evidence type="ECO:0000256" key="1">
    <source>
        <dbReference type="ARBA" id="ARBA00022490"/>
    </source>
</evidence>
<comment type="subunit">
    <text evidence="5">Binds ribosomal protein uS19.</text>
</comment>
<evidence type="ECO:0000256" key="4">
    <source>
        <dbReference type="ARBA" id="ARBA00023186"/>
    </source>
</evidence>
<dbReference type="HAMAP" id="MF_00014">
    <property type="entry name" value="Ribosome_mat_RimM"/>
    <property type="match status" value="1"/>
</dbReference>
<feature type="domain" description="RimM N-terminal" evidence="6">
    <location>
        <begin position="9"/>
        <end position="88"/>
    </location>
</feature>